<feature type="transmembrane region" description="Helical" evidence="1">
    <location>
        <begin position="12"/>
        <end position="32"/>
    </location>
</feature>
<sequence>MIVACLEFIITVIHSVLLALVYSAVVLSIVLIVNKFSKAGFLSVVNKNKIKFWTSVAFVLFIVLMCYRFSYGRDNGFGETVQVPVGYDQHVYCADGFMVYFYPVKDNISNSLRINNYAVKGNQLCAVVSHEDSSESPKYDYVVYNLESGKSKPVKTVSEYTEYAKQNDLPLPNQFRSFAYYYRKFSARPQWQKWLLP</sequence>
<comment type="caution">
    <text evidence="2">The sequence shown here is derived from an EMBL/GenBank/DDBJ whole genome shotgun (WGS) entry which is preliminary data.</text>
</comment>
<gene>
    <name evidence="2" type="ORF">ACFSR3_13215</name>
</gene>
<name>A0ABW5NVX3_9FLAO</name>
<evidence type="ECO:0000256" key="1">
    <source>
        <dbReference type="SAM" id="Phobius"/>
    </source>
</evidence>
<organism evidence="2 3">
    <name type="scientific">Flavobacterium suzhouense</name>
    <dbReference type="NCBI Taxonomy" id="1529638"/>
    <lineage>
        <taxon>Bacteria</taxon>
        <taxon>Pseudomonadati</taxon>
        <taxon>Bacteroidota</taxon>
        <taxon>Flavobacteriia</taxon>
        <taxon>Flavobacteriales</taxon>
        <taxon>Flavobacteriaceae</taxon>
        <taxon>Flavobacterium</taxon>
    </lineage>
</organism>
<keyword evidence="1" id="KW-0812">Transmembrane</keyword>
<dbReference type="EMBL" id="JBHUMD010000026">
    <property type="protein sequence ID" value="MFD2603020.1"/>
    <property type="molecule type" value="Genomic_DNA"/>
</dbReference>
<reference evidence="3" key="1">
    <citation type="journal article" date="2019" name="Int. J. Syst. Evol. Microbiol.">
        <title>The Global Catalogue of Microorganisms (GCM) 10K type strain sequencing project: providing services to taxonomists for standard genome sequencing and annotation.</title>
        <authorList>
            <consortium name="The Broad Institute Genomics Platform"/>
            <consortium name="The Broad Institute Genome Sequencing Center for Infectious Disease"/>
            <person name="Wu L."/>
            <person name="Ma J."/>
        </authorList>
    </citation>
    <scope>NUCLEOTIDE SEQUENCE [LARGE SCALE GENOMIC DNA]</scope>
    <source>
        <strain evidence="3">KCTC 42107</strain>
    </source>
</reference>
<proteinExistence type="predicted"/>
<evidence type="ECO:0000313" key="2">
    <source>
        <dbReference type="EMBL" id="MFD2603020.1"/>
    </source>
</evidence>
<keyword evidence="1" id="KW-1133">Transmembrane helix</keyword>
<dbReference type="Proteomes" id="UP001597480">
    <property type="component" value="Unassembled WGS sequence"/>
</dbReference>
<dbReference type="RefSeq" id="WP_379821573.1">
    <property type="nucleotide sequence ID" value="NZ_JBHUMD010000026.1"/>
</dbReference>
<keyword evidence="1" id="KW-0472">Membrane</keyword>
<accession>A0ABW5NVX3</accession>
<evidence type="ECO:0000313" key="3">
    <source>
        <dbReference type="Proteomes" id="UP001597480"/>
    </source>
</evidence>
<protein>
    <submittedName>
        <fullName evidence="2">Uncharacterized protein</fullName>
    </submittedName>
</protein>
<keyword evidence="3" id="KW-1185">Reference proteome</keyword>
<feature type="transmembrane region" description="Helical" evidence="1">
    <location>
        <begin position="52"/>
        <end position="70"/>
    </location>
</feature>